<gene>
    <name evidence="2" type="ORF">ACFSRZ_00225</name>
</gene>
<evidence type="ECO:0000313" key="2">
    <source>
        <dbReference type="EMBL" id="MFD2565771.1"/>
    </source>
</evidence>
<dbReference type="InterPro" id="IPR001173">
    <property type="entry name" value="Glyco_trans_2-like"/>
</dbReference>
<dbReference type="EMBL" id="JBHULH010000001">
    <property type="protein sequence ID" value="MFD2565771.1"/>
    <property type="molecule type" value="Genomic_DNA"/>
</dbReference>
<comment type="caution">
    <text evidence="2">The sequence shown here is derived from an EMBL/GenBank/DDBJ whole genome shotgun (WGS) entry which is preliminary data.</text>
</comment>
<dbReference type="EC" id="2.4.-.-" evidence="2"/>
<keyword evidence="2" id="KW-0328">Glycosyltransferase</keyword>
<dbReference type="GO" id="GO:0016757">
    <property type="term" value="F:glycosyltransferase activity"/>
    <property type="evidence" value="ECO:0007669"/>
    <property type="project" value="UniProtKB-KW"/>
</dbReference>
<proteinExistence type="predicted"/>
<dbReference type="SUPFAM" id="SSF53448">
    <property type="entry name" value="Nucleotide-diphospho-sugar transferases"/>
    <property type="match status" value="1"/>
</dbReference>
<dbReference type="RefSeq" id="WP_379664497.1">
    <property type="nucleotide sequence ID" value="NZ_JBHULH010000001.1"/>
</dbReference>
<evidence type="ECO:0000259" key="1">
    <source>
        <dbReference type="Pfam" id="PF00535"/>
    </source>
</evidence>
<dbReference type="PANTHER" id="PTHR22916:SF3">
    <property type="entry name" value="UDP-GLCNAC:BETAGAL BETA-1,3-N-ACETYLGLUCOSAMINYLTRANSFERASE-LIKE PROTEIN 1"/>
    <property type="match status" value="1"/>
</dbReference>
<keyword evidence="3" id="KW-1185">Reference proteome</keyword>
<name>A0ABW5LNB0_9FLAO</name>
<organism evidence="2 3">
    <name type="scientific">Pseudotenacibaculum haliotis</name>
    <dbReference type="NCBI Taxonomy" id="1862138"/>
    <lineage>
        <taxon>Bacteria</taxon>
        <taxon>Pseudomonadati</taxon>
        <taxon>Bacteroidota</taxon>
        <taxon>Flavobacteriia</taxon>
        <taxon>Flavobacteriales</taxon>
        <taxon>Flavobacteriaceae</taxon>
        <taxon>Pseudotenacibaculum</taxon>
    </lineage>
</organism>
<protein>
    <submittedName>
        <fullName evidence="2">Glycosyltransferase family 2 protein</fullName>
        <ecNumber evidence="2">2.4.-.-</ecNumber>
    </submittedName>
</protein>
<dbReference type="Pfam" id="PF00535">
    <property type="entry name" value="Glycos_transf_2"/>
    <property type="match status" value="1"/>
</dbReference>
<reference evidence="3" key="1">
    <citation type="journal article" date="2019" name="Int. J. Syst. Evol. Microbiol.">
        <title>The Global Catalogue of Microorganisms (GCM) 10K type strain sequencing project: providing services to taxonomists for standard genome sequencing and annotation.</title>
        <authorList>
            <consortium name="The Broad Institute Genomics Platform"/>
            <consortium name="The Broad Institute Genome Sequencing Center for Infectious Disease"/>
            <person name="Wu L."/>
            <person name="Ma J."/>
        </authorList>
    </citation>
    <scope>NUCLEOTIDE SEQUENCE [LARGE SCALE GENOMIC DNA]</scope>
    <source>
        <strain evidence="3">KCTC 52127</strain>
    </source>
</reference>
<dbReference type="Gene3D" id="3.90.550.10">
    <property type="entry name" value="Spore Coat Polysaccharide Biosynthesis Protein SpsA, Chain A"/>
    <property type="match status" value="1"/>
</dbReference>
<keyword evidence="2" id="KW-0808">Transferase</keyword>
<sequence length="306" mass="35790">MEFSVVIPLYNKVNYIAETLASVVAQEKLPKELIIIDDRSTDGSLERAKAFLETTPKRFEKVDVKIIELEENRGPGYARNLGFSKTTGDIISFLDADDLYHPELLSQVEQLTNQHNIDFLVVGIQLFPSKIEYPKLISFYADLTSITRDGYRLDQPLKTITSPDFVMGTGSNVFAKRQWMESISYVENALFNEANDFWYRVLKNVLANLGNVGLLMGNYIQVREVQGSLSRKKYRSWSEIEIPPIYKRYKKSTYKYDKLLMGVICQRWIKHSFRNLSSSRQKVYFTYRHRSIFFKQLRYYFLRINA</sequence>
<feature type="domain" description="Glycosyltransferase 2-like" evidence="1">
    <location>
        <begin position="4"/>
        <end position="161"/>
    </location>
</feature>
<dbReference type="Proteomes" id="UP001597508">
    <property type="component" value="Unassembled WGS sequence"/>
</dbReference>
<accession>A0ABW5LNB0</accession>
<dbReference type="PANTHER" id="PTHR22916">
    <property type="entry name" value="GLYCOSYLTRANSFERASE"/>
    <property type="match status" value="1"/>
</dbReference>
<evidence type="ECO:0000313" key="3">
    <source>
        <dbReference type="Proteomes" id="UP001597508"/>
    </source>
</evidence>
<dbReference type="CDD" id="cd00761">
    <property type="entry name" value="Glyco_tranf_GTA_type"/>
    <property type="match status" value="1"/>
</dbReference>
<dbReference type="InterPro" id="IPR029044">
    <property type="entry name" value="Nucleotide-diphossugar_trans"/>
</dbReference>